<evidence type="ECO:0000256" key="3">
    <source>
        <dbReference type="ARBA" id="ARBA00005482"/>
    </source>
</evidence>
<keyword evidence="11" id="KW-0496">Mitochondrion</keyword>
<comment type="subunit">
    <text evidence="4">Complex I is composed of 45 different subunits.</text>
</comment>
<dbReference type="Proteomes" id="UP000826195">
    <property type="component" value="Unassembled WGS sequence"/>
</dbReference>
<keyword evidence="6" id="KW-0813">Transport</keyword>
<keyword evidence="9" id="KW-0249">Electron transport</keyword>
<dbReference type="PANTHER" id="PTHR12485:SF1">
    <property type="entry name" value="NADH DEHYDROGENASE [UBIQUINONE] 1 ALPHA SUBCOMPLEX SUBUNIT 7"/>
    <property type="match status" value="1"/>
</dbReference>
<gene>
    <name evidence="15" type="ORF">KQX54_016855</name>
</gene>
<evidence type="ECO:0000256" key="7">
    <source>
        <dbReference type="ARBA" id="ARBA00022660"/>
    </source>
</evidence>
<evidence type="ECO:0000256" key="9">
    <source>
        <dbReference type="ARBA" id="ARBA00022982"/>
    </source>
</evidence>
<keyword evidence="10" id="KW-0007">Acetylation</keyword>
<sequence>MSGKIPHRDVGPTVQLIRRLIRGRKFVPHLRFADELVSRTQPPPSIPGGPFHKTSKVYYYTRDARRLVTPPEVLATAKMLTAGGSDVAKKEPLKPVTPNKVYDPPFEDPPKITYLGLNDNVVEIK</sequence>
<protein>
    <recommendedName>
        <fullName evidence="5">NADH dehydrogenase [ubiquinone] 1 alpha subcomplex subunit 7</fullName>
    </recommendedName>
    <alternativeName>
        <fullName evidence="14">Complex I-B14.5a</fullName>
    </alternativeName>
    <alternativeName>
        <fullName evidence="13">NADH-ubiquinone oxidoreductase subunit B14.5a</fullName>
    </alternativeName>
</protein>
<evidence type="ECO:0000256" key="1">
    <source>
        <dbReference type="ARBA" id="ARBA00003195"/>
    </source>
</evidence>
<dbReference type="Pfam" id="PF07347">
    <property type="entry name" value="CI-B14_5a"/>
    <property type="match status" value="1"/>
</dbReference>
<evidence type="ECO:0000313" key="15">
    <source>
        <dbReference type="EMBL" id="KAH0550011.1"/>
    </source>
</evidence>
<dbReference type="GO" id="GO:0006120">
    <property type="term" value="P:mitochondrial electron transport, NADH to ubiquinone"/>
    <property type="evidence" value="ECO:0007669"/>
    <property type="project" value="TreeGrafter"/>
</dbReference>
<dbReference type="EMBL" id="JAHXZJ010001864">
    <property type="protein sequence ID" value="KAH0550011.1"/>
    <property type="molecule type" value="Genomic_DNA"/>
</dbReference>
<keyword evidence="16" id="KW-1185">Reference proteome</keyword>
<dbReference type="InterPro" id="IPR009947">
    <property type="entry name" value="NDUA7"/>
</dbReference>
<proteinExistence type="inferred from homology"/>
<name>A0AAV7IFN4_COTGL</name>
<reference evidence="15 16" key="1">
    <citation type="journal article" date="2021" name="J. Hered.">
        <title>A chromosome-level genome assembly of the parasitoid wasp, Cotesia glomerata (Hymenoptera: Braconidae).</title>
        <authorList>
            <person name="Pinto B.J."/>
            <person name="Weis J.J."/>
            <person name="Gamble T."/>
            <person name="Ode P.J."/>
            <person name="Paul R."/>
            <person name="Zaspel J.M."/>
        </authorList>
    </citation>
    <scope>NUCLEOTIDE SEQUENCE [LARGE SCALE GENOMIC DNA]</scope>
    <source>
        <strain evidence="15">CgM1</strain>
    </source>
</reference>
<keyword evidence="12" id="KW-0472">Membrane</keyword>
<comment type="function">
    <text evidence="1">Accessory subunit of the mitochondrial membrane respiratory chain NADH dehydrogenase (Complex I), that is believed not to be involved in catalysis. Complex I functions in the transfer of electrons from NADH to the respiratory chain. The immediate electron acceptor for the enzyme is believed to be ubiquinone.</text>
</comment>
<keyword evidence="8" id="KW-0999">Mitochondrion inner membrane</keyword>
<evidence type="ECO:0000256" key="2">
    <source>
        <dbReference type="ARBA" id="ARBA00004443"/>
    </source>
</evidence>
<evidence type="ECO:0000256" key="11">
    <source>
        <dbReference type="ARBA" id="ARBA00023128"/>
    </source>
</evidence>
<comment type="caution">
    <text evidence="15">The sequence shown here is derived from an EMBL/GenBank/DDBJ whole genome shotgun (WGS) entry which is preliminary data.</text>
</comment>
<evidence type="ECO:0000256" key="4">
    <source>
        <dbReference type="ARBA" id="ARBA00011533"/>
    </source>
</evidence>
<comment type="similarity">
    <text evidence="3">Belongs to the complex I NDUFA7 subunit family.</text>
</comment>
<evidence type="ECO:0000256" key="13">
    <source>
        <dbReference type="ARBA" id="ARBA00030360"/>
    </source>
</evidence>
<evidence type="ECO:0000256" key="8">
    <source>
        <dbReference type="ARBA" id="ARBA00022792"/>
    </source>
</evidence>
<evidence type="ECO:0000256" key="12">
    <source>
        <dbReference type="ARBA" id="ARBA00023136"/>
    </source>
</evidence>
<accession>A0AAV7IFN4</accession>
<organism evidence="15 16">
    <name type="scientific">Cotesia glomerata</name>
    <name type="common">Lepidopteran parasitic wasp</name>
    <name type="synonym">Apanteles glomeratus</name>
    <dbReference type="NCBI Taxonomy" id="32391"/>
    <lineage>
        <taxon>Eukaryota</taxon>
        <taxon>Metazoa</taxon>
        <taxon>Ecdysozoa</taxon>
        <taxon>Arthropoda</taxon>
        <taxon>Hexapoda</taxon>
        <taxon>Insecta</taxon>
        <taxon>Pterygota</taxon>
        <taxon>Neoptera</taxon>
        <taxon>Endopterygota</taxon>
        <taxon>Hymenoptera</taxon>
        <taxon>Apocrita</taxon>
        <taxon>Ichneumonoidea</taxon>
        <taxon>Braconidae</taxon>
        <taxon>Microgastrinae</taxon>
        <taxon>Cotesia</taxon>
    </lineage>
</organism>
<keyword evidence="7" id="KW-0679">Respiratory chain</keyword>
<comment type="subcellular location">
    <subcellularLocation>
        <location evidence="2">Mitochondrion inner membrane</location>
        <topology evidence="2">Peripheral membrane protein</topology>
        <orientation evidence="2">Matrix side</orientation>
    </subcellularLocation>
</comment>
<dbReference type="AlphaFoldDB" id="A0AAV7IFN4"/>
<evidence type="ECO:0000256" key="10">
    <source>
        <dbReference type="ARBA" id="ARBA00022990"/>
    </source>
</evidence>
<evidence type="ECO:0000256" key="14">
    <source>
        <dbReference type="ARBA" id="ARBA00033401"/>
    </source>
</evidence>
<evidence type="ECO:0000256" key="5">
    <source>
        <dbReference type="ARBA" id="ARBA00016383"/>
    </source>
</evidence>
<dbReference type="GO" id="GO:0005743">
    <property type="term" value="C:mitochondrial inner membrane"/>
    <property type="evidence" value="ECO:0007669"/>
    <property type="project" value="UniProtKB-SubCell"/>
</dbReference>
<evidence type="ECO:0000313" key="16">
    <source>
        <dbReference type="Proteomes" id="UP000826195"/>
    </source>
</evidence>
<dbReference type="PANTHER" id="PTHR12485">
    <property type="entry name" value="NADH-UBIQUINONE OXIDOREDUCTASE SUBUNIT B"/>
    <property type="match status" value="1"/>
</dbReference>
<evidence type="ECO:0000256" key="6">
    <source>
        <dbReference type="ARBA" id="ARBA00022448"/>
    </source>
</evidence>